<feature type="transmembrane region" description="Helical" evidence="1">
    <location>
        <begin position="370"/>
        <end position="389"/>
    </location>
</feature>
<dbReference type="PANTHER" id="PTHR31061">
    <property type="entry name" value="LD22376P"/>
    <property type="match status" value="1"/>
</dbReference>
<feature type="transmembrane region" description="Helical" evidence="1">
    <location>
        <begin position="205"/>
        <end position="224"/>
    </location>
</feature>
<feature type="transmembrane region" description="Helical" evidence="1">
    <location>
        <begin position="51"/>
        <end position="74"/>
    </location>
</feature>
<keyword evidence="1" id="KW-0812">Transmembrane</keyword>
<feature type="transmembrane region" description="Helical" evidence="1">
    <location>
        <begin position="147"/>
        <end position="167"/>
    </location>
</feature>
<feature type="transmembrane region" description="Helical" evidence="1">
    <location>
        <begin position="299"/>
        <end position="320"/>
    </location>
</feature>
<dbReference type="Pfam" id="PF16401">
    <property type="entry name" value="DUF5009"/>
    <property type="match status" value="1"/>
</dbReference>
<dbReference type="InterPro" id="IPR032176">
    <property type="entry name" value="DUF5009"/>
</dbReference>
<evidence type="ECO:0000313" key="3">
    <source>
        <dbReference type="EMBL" id="RXF70464.1"/>
    </source>
</evidence>
<dbReference type="Proteomes" id="UP000290848">
    <property type="component" value="Unassembled WGS sequence"/>
</dbReference>
<proteinExistence type="predicted"/>
<dbReference type="RefSeq" id="WP_128768769.1">
    <property type="nucleotide sequence ID" value="NZ_RXOC01000004.1"/>
</dbReference>
<keyword evidence="1" id="KW-0472">Membrane</keyword>
<feature type="domain" description="DUF5009" evidence="2">
    <location>
        <begin position="13"/>
        <end position="166"/>
    </location>
</feature>
<feature type="transmembrane region" description="Helical" evidence="1">
    <location>
        <begin position="236"/>
        <end position="259"/>
    </location>
</feature>
<evidence type="ECO:0000256" key="1">
    <source>
        <dbReference type="SAM" id="Phobius"/>
    </source>
</evidence>
<protein>
    <submittedName>
        <fullName evidence="3">DUF5009 domain-containing protein</fullName>
    </submittedName>
</protein>
<dbReference type="EMBL" id="RXOC01000004">
    <property type="protein sequence ID" value="RXF70464.1"/>
    <property type="molecule type" value="Genomic_DNA"/>
</dbReference>
<organism evidence="3 4">
    <name type="scientific">Arcticibacter tournemirensis</name>
    <dbReference type="NCBI Taxonomy" id="699437"/>
    <lineage>
        <taxon>Bacteria</taxon>
        <taxon>Pseudomonadati</taxon>
        <taxon>Bacteroidota</taxon>
        <taxon>Sphingobacteriia</taxon>
        <taxon>Sphingobacteriales</taxon>
        <taxon>Sphingobacteriaceae</taxon>
        <taxon>Arcticibacter</taxon>
    </lineage>
</organism>
<feature type="transmembrane region" description="Helical" evidence="1">
    <location>
        <begin position="179"/>
        <end position="200"/>
    </location>
</feature>
<feature type="transmembrane region" description="Helical" evidence="1">
    <location>
        <begin position="117"/>
        <end position="135"/>
    </location>
</feature>
<keyword evidence="1" id="KW-1133">Transmembrane helix</keyword>
<feature type="transmembrane region" description="Helical" evidence="1">
    <location>
        <begin position="12"/>
        <end position="31"/>
    </location>
</feature>
<feature type="transmembrane region" description="Helical" evidence="1">
    <location>
        <begin position="268"/>
        <end position="287"/>
    </location>
</feature>
<dbReference type="PANTHER" id="PTHR31061:SF24">
    <property type="entry name" value="LD22376P"/>
    <property type="match status" value="1"/>
</dbReference>
<gene>
    <name evidence="3" type="ORF">EKH83_07405</name>
</gene>
<evidence type="ECO:0000259" key="2">
    <source>
        <dbReference type="Pfam" id="PF16401"/>
    </source>
</evidence>
<evidence type="ECO:0000313" key="4">
    <source>
        <dbReference type="Proteomes" id="UP000290848"/>
    </source>
</evidence>
<accession>A0A4Q0MBD3</accession>
<feature type="transmembrane region" description="Helical" evidence="1">
    <location>
        <begin position="86"/>
        <end position="105"/>
    </location>
</feature>
<sequence>MTSILNQGTGRLISIDAFRALTMLLMIFVNDHGTLINIPSWMGHADATADAMGFADVIFPAFLFIVGLSVPFAIQNRLRKGSSTKAIAIHIAGRAIALLVMGFFHVNLGNYNDAALLPRWLWEILITFSFFLIWLDYPKSAGKNRVVYLKTTGISLLVLLALLYVGNADGGGEIGMRPQWWGILGLIGWTYLISSFAFLFSKGHILMQVAAFLFFIFFNCAAHSGWLSSLDVLKEYIWIVGDGSMPALTMAGVITALMYNKLGTANKYFWLFILAGAVAMLAFGLYTRPVWGISKIRATPPWVAICTGISMISFAVITYLTEVRGIKGWYNVIKAAGTSTLTCYLIPYIHEAILEVTGGRLPMFFRTGTIGLVKSLIFSLCIVLIVRLMEKKRIRLKL</sequence>
<feature type="transmembrane region" description="Helical" evidence="1">
    <location>
        <begin position="332"/>
        <end position="350"/>
    </location>
</feature>
<dbReference type="AlphaFoldDB" id="A0A4Q0MBD3"/>
<comment type="caution">
    <text evidence="3">The sequence shown here is derived from an EMBL/GenBank/DDBJ whole genome shotgun (WGS) entry which is preliminary data.</text>
</comment>
<reference evidence="3 4" key="1">
    <citation type="submission" date="2018-12" db="EMBL/GenBank/DDBJ databases">
        <title>The Draft Genome Sequence of the Soil Bacterium Pedobacter tournemirensis R1.</title>
        <authorList>
            <person name="He J."/>
        </authorList>
    </citation>
    <scope>NUCLEOTIDE SEQUENCE [LARGE SCALE GENOMIC DNA]</scope>
    <source>
        <strain evidence="3 4">R1</strain>
    </source>
</reference>
<name>A0A4Q0MBD3_9SPHI</name>